<evidence type="ECO:0000313" key="1">
    <source>
        <dbReference type="EMBL" id="GBH22366.1"/>
    </source>
</evidence>
<dbReference type="AlphaFoldDB" id="A0A2V0RAK4"/>
<dbReference type="EMBL" id="BDQB01000239">
    <property type="protein sequence ID" value="GBH22366.1"/>
    <property type="molecule type" value="Genomic_RNA"/>
</dbReference>
<sequence>MVTTRDLDSKRVIDFTNKDSSIALLAEFKLNFPQVTATLNKDQIIELANIDSDVLIWYTNFKAMKSTSTAKPEWLSNTPEHLIVWKELDEERRNAKGLEKGWGDEIKQKSAELKATVKSVNSKRQTYFNNLNNLLIIDRISIKQLSMDDKVELAQVVACTSTDAAGKPVELTQLQAKEKVGKQLVLAFQTKLFNELESTGTISVNPFG</sequence>
<reference evidence="1" key="1">
    <citation type="submission" date="2017-04" db="EMBL/GenBank/DDBJ databases">
        <title>Unveiling RNA virosphere associated with marine microorganisms.</title>
        <authorList>
            <person name="Urayama S."/>
            <person name="Takaki Y."/>
            <person name="Nishi S."/>
            <person name="Yoshida Y."/>
            <person name="Deguchi S."/>
            <person name="Takai K."/>
            <person name="Nunoura T."/>
        </authorList>
    </citation>
    <scope>NUCLEOTIDE SEQUENCE</scope>
</reference>
<comment type="caution">
    <text evidence="1">The sequence shown here is derived from an EMBL/GenBank/DDBJ whole genome shotgun (WGS) entry which is preliminary data.</text>
</comment>
<accession>A0A2V0RAK4</accession>
<name>A0A2V0RAK4_9ZZZZ</name>
<organism evidence="1">
    <name type="scientific">viral metagenome</name>
    <dbReference type="NCBI Taxonomy" id="1070528"/>
    <lineage>
        <taxon>unclassified sequences</taxon>
        <taxon>metagenomes</taxon>
        <taxon>organismal metagenomes</taxon>
    </lineage>
</organism>
<protein>
    <submittedName>
        <fullName evidence="1">Uncharacterized protein</fullName>
    </submittedName>
</protein>
<proteinExistence type="predicted"/>